<dbReference type="Proteomes" id="UP000790787">
    <property type="component" value="Chromosome 2"/>
</dbReference>
<organism evidence="1 2">
    <name type="scientific">Nicotiana tabacum</name>
    <name type="common">Common tobacco</name>
    <dbReference type="NCBI Taxonomy" id="4097"/>
    <lineage>
        <taxon>Eukaryota</taxon>
        <taxon>Viridiplantae</taxon>
        <taxon>Streptophyta</taxon>
        <taxon>Embryophyta</taxon>
        <taxon>Tracheophyta</taxon>
        <taxon>Spermatophyta</taxon>
        <taxon>Magnoliopsida</taxon>
        <taxon>eudicotyledons</taxon>
        <taxon>Gunneridae</taxon>
        <taxon>Pentapetalae</taxon>
        <taxon>asterids</taxon>
        <taxon>lamiids</taxon>
        <taxon>Solanales</taxon>
        <taxon>Solanaceae</taxon>
        <taxon>Nicotianoideae</taxon>
        <taxon>Nicotianeae</taxon>
        <taxon>Nicotiana</taxon>
    </lineage>
</organism>
<keyword evidence="1" id="KW-1185">Reference proteome</keyword>
<reference evidence="2" key="2">
    <citation type="submission" date="2025-08" db="UniProtKB">
        <authorList>
            <consortium name="RefSeq"/>
        </authorList>
    </citation>
    <scope>IDENTIFICATION</scope>
    <source>
        <tissue evidence="2">Leaf</tissue>
    </source>
</reference>
<accession>A0AC58S7G1</accession>
<sequence length="229" mass="25650">MSRVLLDKVKTDVSIKRYGVNIASICSCCFTDHYEESTEHLLSESHNANLVWSFFCNSCSIRLVQGQGNPGSAGGGGLIRDYNGVLIGAFAEFYGDCNCNIAEVKAMRRGIKMCITKGLTNIIVESDSAIVLNLIKRIRKPPWRFNDIIEQIQTMTKDRNFVFCHTLREGNNSADKLANLDEESKTVSIFNEAVSLPLNVRASMQLEGDGIPNFRFRQKKNKFVINDIT</sequence>
<name>A0AC58S7G1_TOBAC</name>
<evidence type="ECO:0000313" key="2">
    <source>
        <dbReference type="RefSeq" id="XP_075080894.1"/>
    </source>
</evidence>
<proteinExistence type="predicted"/>
<evidence type="ECO:0000313" key="1">
    <source>
        <dbReference type="Proteomes" id="UP000790787"/>
    </source>
</evidence>
<reference evidence="1" key="1">
    <citation type="journal article" date="2014" name="Nat. Commun.">
        <title>The tobacco genome sequence and its comparison with those of tomato and potato.</title>
        <authorList>
            <person name="Sierro N."/>
            <person name="Battey J.N."/>
            <person name="Ouadi S."/>
            <person name="Bakaher N."/>
            <person name="Bovet L."/>
            <person name="Willig A."/>
            <person name="Goepfert S."/>
            <person name="Peitsch M.C."/>
            <person name="Ivanov N.V."/>
        </authorList>
    </citation>
    <scope>NUCLEOTIDE SEQUENCE [LARGE SCALE GENOMIC DNA]</scope>
</reference>
<protein>
    <submittedName>
        <fullName evidence="2">Uncharacterized protein LOC142166219</fullName>
    </submittedName>
</protein>
<gene>
    <name evidence="2" type="primary">LOC142166219</name>
</gene>
<dbReference type="RefSeq" id="XP_075080894.1">
    <property type="nucleotide sequence ID" value="XM_075224793.1"/>
</dbReference>